<dbReference type="SUPFAM" id="SSF51197">
    <property type="entry name" value="Clavaminate synthase-like"/>
    <property type="match status" value="1"/>
</dbReference>
<dbReference type="InterPro" id="IPR008775">
    <property type="entry name" value="Phytyl_CoA_dOase-like"/>
</dbReference>
<name>A0A382LED7_9ZZZZ</name>
<gene>
    <name evidence="1" type="ORF">METZ01_LOCUS287327</name>
</gene>
<dbReference type="Gene3D" id="2.60.120.620">
    <property type="entry name" value="q2cbj1_9rhob like domain"/>
    <property type="match status" value="1"/>
</dbReference>
<organism evidence="1">
    <name type="scientific">marine metagenome</name>
    <dbReference type="NCBI Taxonomy" id="408172"/>
    <lineage>
        <taxon>unclassified sequences</taxon>
        <taxon>metagenomes</taxon>
        <taxon>ecological metagenomes</taxon>
    </lineage>
</organism>
<reference evidence="1" key="1">
    <citation type="submission" date="2018-05" db="EMBL/GenBank/DDBJ databases">
        <authorList>
            <person name="Lanie J.A."/>
            <person name="Ng W.-L."/>
            <person name="Kazmierczak K.M."/>
            <person name="Andrzejewski T.M."/>
            <person name="Davidsen T.M."/>
            <person name="Wayne K.J."/>
            <person name="Tettelin H."/>
            <person name="Glass J.I."/>
            <person name="Rusch D."/>
            <person name="Podicherti R."/>
            <person name="Tsui H.-C.T."/>
            <person name="Winkler M.E."/>
        </authorList>
    </citation>
    <scope>NUCLEOTIDE SEQUENCE</scope>
</reference>
<dbReference type="EMBL" id="UINC01086217">
    <property type="protein sequence ID" value="SVC34473.1"/>
    <property type="molecule type" value="Genomic_DNA"/>
</dbReference>
<proteinExistence type="predicted"/>
<evidence type="ECO:0000313" key="1">
    <source>
        <dbReference type="EMBL" id="SVC34473.1"/>
    </source>
</evidence>
<accession>A0A382LED7</accession>
<dbReference type="Pfam" id="PF05721">
    <property type="entry name" value="PhyH"/>
    <property type="match status" value="1"/>
</dbReference>
<protein>
    <submittedName>
        <fullName evidence="1">Uncharacterized protein</fullName>
    </submittedName>
</protein>
<sequence>MNVPSRDGPILLNDEQVRQYIVNGYIILKPSVPANIHQIVCRKLTACLNEGSNPGNNVLPKVPEMRHVLNSPEVQGALISVLGEDYIEHPHRHCHYLSPTTTTKTDAKTREDAVAANCHQDAYTPLGRPRQHYSRYARIMYYPQNTPIALGPTHVIPGTQFNQGITDADRARAIPVDGEAGTVSLTHFDVGHAAGLNTVNQPRHMVKFIYVRATEPVTPSWNCLNRQWQKPQDVQALHDLNLTWAHVWDWMCGKKDRYHSFREKNSLSASEVSQLIEDLHEVREVDDYLQIILQIAASGAEAAGAIP</sequence>
<feature type="non-terminal residue" evidence="1">
    <location>
        <position position="307"/>
    </location>
</feature>
<dbReference type="AlphaFoldDB" id="A0A382LED7"/>